<feature type="region of interest" description="Disordered" evidence="1">
    <location>
        <begin position="161"/>
        <end position="247"/>
    </location>
</feature>
<comment type="caution">
    <text evidence="2">The sequence shown here is derived from an EMBL/GenBank/DDBJ whole genome shotgun (WGS) entry which is preliminary data.</text>
</comment>
<name>A0A9P5CP94_CRYP1</name>
<dbReference type="PANTHER" id="PTHR28122:SF1">
    <property type="entry name" value="E3 UBIQUITIN-PROTEIN LIGASE SUBSTRATE RECEPTOR MMS22"/>
    <property type="match status" value="1"/>
</dbReference>
<evidence type="ECO:0000313" key="2">
    <source>
        <dbReference type="EMBL" id="KAF3765948.1"/>
    </source>
</evidence>
<dbReference type="RefSeq" id="XP_040776909.1">
    <property type="nucleotide sequence ID" value="XM_040917016.1"/>
</dbReference>
<gene>
    <name evidence="2" type="ORF">M406DRAFT_255190</name>
</gene>
<dbReference type="GO" id="GO:0031297">
    <property type="term" value="P:replication fork processing"/>
    <property type="evidence" value="ECO:0007669"/>
    <property type="project" value="InterPro"/>
</dbReference>
<dbReference type="EMBL" id="MU032347">
    <property type="protein sequence ID" value="KAF3765948.1"/>
    <property type="molecule type" value="Genomic_DNA"/>
</dbReference>
<sequence length="1979" mass="223529">GFDVLAGTPVRGHRSLRPRKPIQEHPYLLENAQYSRSMKTHGVKPVRITIEEQEAAARRRHEKDSQDFEYNESQLESEGQDAESQRHQDKRKQRKIYDDVDVDELALSPSPKTSSPPRHLRASSEQSPGQQTNNTSMSEDENFPDISQLFGRKKDTLVRSYKRQAPSLPPSSKKRLRTNNAIITQESPSRRHADAWDLPSSPPPPPPTSASRTDHHRSPTRSSRHHEQEEEDTPRQEASSSDSDSELVRRTMKRIRGVLPASWLRLDQQSRKDKTKSNLKRQSPLLSPDRPRLGLAVRKAGATQPGASTKCFLDELIDDYDHDNDDTQARAERFGEDDVLDAIPDHSELLPLDDGASVVEEDFVDWMLPGQKRKRASSRRPPHKRKKSRQKLFHGEERKRYRQQKISHSVQRLDRPLTNSARRSEHNSTNQAVGQADRAISPPALSIADFAGPDAPKFIRVAARAASKRSDMGRSKPSGKSINLGNRTDNVDALSVLKAWRIGKIAQTTPKAPRPPVQQKLPITRQALRPLSANVRRQPKSQSGLSFIQPQKLTRHVQTDNNFASAEESTPRSEVHSVRLVDSKKTVSHSRDDHFRPAQLEADVLHDESDFAFTARKKMLDLLFRKNRREVLARTFHLRRSPSDKGCVSAEPPSEATNKSAFDLLEVRVQRDQGRKTKTPRARKLVLPRRLDLKDPQFQHANDPLPFFDEPTAAEAPQPLHQGQSKVTGLGPFGTQYTQHFDIFPLHQDTFFHRDTIVGAGILKKALDYGVSDAVGTTRPAISFGFSNYRFDWGCWTDKVSSELGLLFDLLITNIEERRGDETRSGGHQAVKCSEHILGFILDAVSLDGEVEVRWFTERVSELLLSFLQQTRPSTHGRGADRTLLQINSRFLMCALVVLRLCHGTVELSSGVLQAEDLLKQFAKVIIEQLQEIGLAEVRTTYHDLQRLSTRERGIRTENVTAASWVIVIKVLGAAHMPRAGFWDLTGSIMTASVLPTSDAQKLEGLWSDMFTLLPLGEFDDIGVLSKGMRSVLPLEGWSVPQKLLKVAFECYQSDQRQSPSFNDYCRALLGRCHYLIDQWGWHKCVGIVGTIFDFFGHQNLSHLRNEEVYKSPRFLEELSDGPCLSVEPEDRCFHIFLKILAVAIQNMRRNGLSNDLRNLITRCLPNHNRQYSKEQTIHSHDLASLRNHHDLLCTLFWAAPPEDRRPVDLIEKLVQPASSHKEACLINLRAWRQLARFVVSSGGSVNDYRPFMSWQNNVFQQILTQYLTAAADVQDQFMSMAKEDRGRIEQQMLDGIVAANQAAAKDVLHFSIRASLDVVKHCPSLTAATFSFNVNQLNKVFSKLSVKDGDLDWGIVRACVETIDVLVKQLEDLWYKLRESTNDSVSSHGSREFEDAVEFLDDKIVQGFFAAACRAINSPACDIPPHLGSASAIVEKAIILCGRITSLFIDGGKSQLRHFFSPGKYGIFRALPDELGLAEKRFIPLFVATLLENHVFNFSSISCSHFDIWITSLVKPFHALRYENHLAEILKSIEVGYIRGAIIKPGAAPNYNSNRDLFACGVAYMRRELRQADMAQRKALRAGYQRLLESVMQQMKSHIRSVKLGSTEHQDYVSFIREIVGLIKSHGAEICTVDPFYYQFSAEYSPTKEDPQLHTAGILAYGLRLGEGETTAAPQLFYYLYNHFKSALANGQLDAERRIIESGMRDDNILSFVIGRMLPAIIQASSSALDIWPLLRVYSQALLQVLNRCCLPREIPESCLDDVVCLLDAVMGWMQDQVRRSDEGTSMSPAQIHVLNEVVRLCNAIRPSLICWLLLPSMMDTTQRLERCIDGMTHFAKNAASILKNLLALRGTETTVRDVAVRSLVALAKDDSPPAHMDPHINSFKQTLVREMQDSWIVTPDLITVRVAVASSAHTGTQSMQGVKNDLGQGQEVLLKLYDGVRAWTREMDREEDTATSRKRRRRRTTRRFKAIVEIDIL</sequence>
<feature type="compositionally biased region" description="Polar residues" evidence="1">
    <location>
        <begin position="417"/>
        <end position="433"/>
    </location>
</feature>
<dbReference type="GO" id="GO:0005634">
    <property type="term" value="C:nucleus"/>
    <property type="evidence" value="ECO:0007669"/>
    <property type="project" value="InterPro"/>
</dbReference>
<evidence type="ECO:0000313" key="3">
    <source>
        <dbReference type="Proteomes" id="UP000803844"/>
    </source>
</evidence>
<dbReference type="GeneID" id="63834145"/>
<feature type="compositionally biased region" description="Basic residues" evidence="1">
    <location>
        <begin position="11"/>
        <end position="20"/>
    </location>
</feature>
<dbReference type="InterPro" id="IPR019021">
    <property type="entry name" value="Mms22"/>
</dbReference>
<accession>A0A9P5CP94</accession>
<feature type="compositionally biased region" description="Basic residues" evidence="1">
    <location>
        <begin position="371"/>
        <end position="392"/>
    </location>
</feature>
<evidence type="ECO:0000256" key="1">
    <source>
        <dbReference type="SAM" id="MobiDB-lite"/>
    </source>
</evidence>
<feature type="region of interest" description="Disordered" evidence="1">
    <location>
        <begin position="266"/>
        <end position="290"/>
    </location>
</feature>
<dbReference type="Proteomes" id="UP000803844">
    <property type="component" value="Unassembled WGS sequence"/>
</dbReference>
<feature type="non-terminal residue" evidence="2">
    <location>
        <position position="1"/>
    </location>
</feature>
<dbReference type="PANTHER" id="PTHR28122">
    <property type="entry name" value="E3 UBIQUITIN-PROTEIN LIGASE SUBSTRATE RECEPTOR MMS22"/>
    <property type="match status" value="1"/>
</dbReference>
<feature type="region of interest" description="Disordered" evidence="1">
    <location>
        <begin position="370"/>
        <end position="438"/>
    </location>
</feature>
<dbReference type="Pfam" id="PF09462">
    <property type="entry name" value="Mus7"/>
    <property type="match status" value="1"/>
</dbReference>
<dbReference type="GO" id="GO:0035361">
    <property type="term" value="C:Cul8-RING ubiquitin ligase complex"/>
    <property type="evidence" value="ECO:0007669"/>
    <property type="project" value="TreeGrafter"/>
</dbReference>
<keyword evidence="3" id="KW-1185">Reference proteome</keyword>
<feature type="region of interest" description="Disordered" evidence="1">
    <location>
        <begin position="1"/>
        <end position="24"/>
    </location>
</feature>
<dbReference type="GO" id="GO:0000724">
    <property type="term" value="P:double-strand break repair via homologous recombination"/>
    <property type="evidence" value="ECO:0007669"/>
    <property type="project" value="TreeGrafter"/>
</dbReference>
<proteinExistence type="predicted"/>
<protein>
    <submittedName>
        <fullName evidence="2">Uncharacterized protein</fullName>
    </submittedName>
</protein>
<feature type="region of interest" description="Disordered" evidence="1">
    <location>
        <begin position="55"/>
        <end position="145"/>
    </location>
</feature>
<feature type="compositionally biased region" description="Polar residues" evidence="1">
    <location>
        <begin position="178"/>
        <end position="187"/>
    </location>
</feature>
<reference evidence="2" key="1">
    <citation type="journal article" date="2020" name="Phytopathology">
        <title>Genome sequence of the chestnut blight fungus Cryphonectria parasitica EP155: A fundamental resource for an archetypical invasive plant pathogen.</title>
        <authorList>
            <person name="Crouch J.A."/>
            <person name="Dawe A."/>
            <person name="Aerts A."/>
            <person name="Barry K."/>
            <person name="Churchill A.C.L."/>
            <person name="Grimwood J."/>
            <person name="Hillman B."/>
            <person name="Milgroom M.G."/>
            <person name="Pangilinan J."/>
            <person name="Smith M."/>
            <person name="Salamov A."/>
            <person name="Schmutz J."/>
            <person name="Yadav J."/>
            <person name="Grigoriev I.V."/>
            <person name="Nuss D."/>
        </authorList>
    </citation>
    <scope>NUCLEOTIDE SEQUENCE</scope>
    <source>
        <strain evidence="2">EP155</strain>
    </source>
</reference>
<organism evidence="2 3">
    <name type="scientific">Cryphonectria parasitica (strain ATCC 38755 / EP155)</name>
    <dbReference type="NCBI Taxonomy" id="660469"/>
    <lineage>
        <taxon>Eukaryota</taxon>
        <taxon>Fungi</taxon>
        <taxon>Dikarya</taxon>
        <taxon>Ascomycota</taxon>
        <taxon>Pezizomycotina</taxon>
        <taxon>Sordariomycetes</taxon>
        <taxon>Sordariomycetidae</taxon>
        <taxon>Diaporthales</taxon>
        <taxon>Cryphonectriaceae</taxon>
        <taxon>Cryphonectria-Endothia species complex</taxon>
        <taxon>Cryphonectria</taxon>
    </lineage>
</organism>
<dbReference type="OrthoDB" id="2386201at2759"/>
<feature type="compositionally biased region" description="Polar residues" evidence="1">
    <location>
        <begin position="123"/>
        <end position="137"/>
    </location>
</feature>